<proteinExistence type="predicted"/>
<dbReference type="EMBL" id="JAQQWE010000006">
    <property type="protein sequence ID" value="KAK7947788.1"/>
    <property type="molecule type" value="Genomic_DNA"/>
</dbReference>
<keyword evidence="2" id="KW-1185">Reference proteome</keyword>
<dbReference type="GeneID" id="92077958"/>
<dbReference type="RefSeq" id="XP_066697294.1">
    <property type="nucleotide sequence ID" value="XM_066844896.1"/>
</dbReference>
<evidence type="ECO:0000313" key="1">
    <source>
        <dbReference type="EMBL" id="KAK7947788.1"/>
    </source>
</evidence>
<organism evidence="1 2">
    <name type="scientific">Apiospora aurea</name>
    <dbReference type="NCBI Taxonomy" id="335848"/>
    <lineage>
        <taxon>Eukaryota</taxon>
        <taxon>Fungi</taxon>
        <taxon>Dikarya</taxon>
        <taxon>Ascomycota</taxon>
        <taxon>Pezizomycotina</taxon>
        <taxon>Sordariomycetes</taxon>
        <taxon>Xylariomycetidae</taxon>
        <taxon>Amphisphaeriales</taxon>
        <taxon>Apiosporaceae</taxon>
        <taxon>Apiospora</taxon>
    </lineage>
</organism>
<comment type="caution">
    <text evidence="1">The sequence shown here is derived from an EMBL/GenBank/DDBJ whole genome shotgun (WGS) entry which is preliminary data.</text>
</comment>
<protein>
    <submittedName>
        <fullName evidence="1">Uncharacterized protein</fullName>
    </submittedName>
</protein>
<dbReference type="Proteomes" id="UP001391051">
    <property type="component" value="Unassembled WGS sequence"/>
</dbReference>
<reference evidence="1 2" key="1">
    <citation type="submission" date="2023-01" db="EMBL/GenBank/DDBJ databases">
        <title>Analysis of 21 Apiospora genomes using comparative genomics revels a genus with tremendous synthesis potential of carbohydrate active enzymes and secondary metabolites.</title>
        <authorList>
            <person name="Sorensen T."/>
        </authorList>
    </citation>
    <scope>NUCLEOTIDE SEQUENCE [LARGE SCALE GENOMIC DNA]</scope>
    <source>
        <strain evidence="1 2">CBS 24483</strain>
    </source>
</reference>
<accession>A0ABR1Q5P9</accession>
<evidence type="ECO:0000313" key="2">
    <source>
        <dbReference type="Proteomes" id="UP001391051"/>
    </source>
</evidence>
<gene>
    <name evidence="1" type="ORF">PG986_008674</name>
</gene>
<name>A0ABR1Q5P9_9PEZI</name>
<sequence length="149" mass="16278">MEVSNRIPDLSAIKDEARALEMRYRVKDRQTMVVGVAVEQIIQFLERSSALINFVVQGLGDPVGVISGHLRSLLAVAELSDSHFDFVSAAVARVGGILSSTCEQLVERASFEDRAGEALRQLYLELATPDVVPHPPVSEEMWGCLESAP</sequence>